<sequence length="68" mass="8183">MYSVQLMKLLRKFRVLRSFISVYNQCTDVEFQACFSEKIFFIFMLLIKCISTRVDNCQLLSFQVQLKE</sequence>
<dbReference type="EMBL" id="JYDT01000019">
    <property type="protein sequence ID" value="KRY90647.1"/>
    <property type="molecule type" value="Genomic_DNA"/>
</dbReference>
<organism evidence="1 2">
    <name type="scientific">Trichinella pseudospiralis</name>
    <name type="common">Parasitic roundworm</name>
    <dbReference type="NCBI Taxonomy" id="6337"/>
    <lineage>
        <taxon>Eukaryota</taxon>
        <taxon>Metazoa</taxon>
        <taxon>Ecdysozoa</taxon>
        <taxon>Nematoda</taxon>
        <taxon>Enoplea</taxon>
        <taxon>Dorylaimia</taxon>
        <taxon>Trichinellida</taxon>
        <taxon>Trichinellidae</taxon>
        <taxon>Trichinella</taxon>
    </lineage>
</organism>
<comment type="caution">
    <text evidence="1">The sequence shown here is derived from an EMBL/GenBank/DDBJ whole genome shotgun (WGS) entry which is preliminary data.</text>
</comment>
<evidence type="ECO:0000313" key="2">
    <source>
        <dbReference type="Proteomes" id="UP000054995"/>
    </source>
</evidence>
<dbReference type="AlphaFoldDB" id="A0A0V1FX70"/>
<proteinExistence type="predicted"/>
<reference evidence="1 2" key="1">
    <citation type="submission" date="2015-01" db="EMBL/GenBank/DDBJ databases">
        <title>Evolution of Trichinella species and genotypes.</title>
        <authorList>
            <person name="Korhonen P.K."/>
            <person name="Edoardo P."/>
            <person name="Giuseppe L.R."/>
            <person name="Gasser R.B."/>
        </authorList>
    </citation>
    <scope>NUCLEOTIDE SEQUENCE [LARGE SCALE GENOMIC DNA]</scope>
    <source>
        <strain evidence="1">ISS470</strain>
    </source>
</reference>
<name>A0A0V1FX70_TRIPS</name>
<dbReference type="Proteomes" id="UP000054995">
    <property type="component" value="Unassembled WGS sequence"/>
</dbReference>
<accession>A0A0V1FX70</accession>
<protein>
    <submittedName>
        <fullName evidence="1">Uncharacterized protein</fullName>
    </submittedName>
</protein>
<evidence type="ECO:0000313" key="1">
    <source>
        <dbReference type="EMBL" id="KRY90647.1"/>
    </source>
</evidence>
<gene>
    <name evidence="1" type="ORF">T4D_7384</name>
</gene>
<keyword evidence="2" id="KW-1185">Reference proteome</keyword>